<dbReference type="PANTHER" id="PTHR43669:SF4">
    <property type="entry name" value="SHORT-CHAIN DEHYDROGENASE"/>
    <property type="match status" value="1"/>
</dbReference>
<evidence type="ECO:0000313" key="3">
    <source>
        <dbReference type="EMBL" id="KAJ5246454.1"/>
    </source>
</evidence>
<dbReference type="OrthoDB" id="5336600at2759"/>
<dbReference type="EMBL" id="JAPQKS010000002">
    <property type="protein sequence ID" value="KAJ5246454.1"/>
    <property type="molecule type" value="Genomic_DNA"/>
</dbReference>
<dbReference type="InterPro" id="IPR036291">
    <property type="entry name" value="NAD(P)-bd_dom_sf"/>
</dbReference>
<protein>
    <submittedName>
        <fullName evidence="3">Uncharacterized protein</fullName>
    </submittedName>
</protein>
<evidence type="ECO:0000256" key="2">
    <source>
        <dbReference type="ARBA" id="ARBA00023002"/>
    </source>
</evidence>
<reference evidence="3" key="2">
    <citation type="journal article" date="2023" name="IMA Fungus">
        <title>Comparative genomic study of the Penicillium genus elucidates a diverse pangenome and 15 lateral gene transfer events.</title>
        <authorList>
            <person name="Petersen C."/>
            <person name="Sorensen T."/>
            <person name="Nielsen M.R."/>
            <person name="Sondergaard T.E."/>
            <person name="Sorensen J.L."/>
            <person name="Fitzpatrick D.A."/>
            <person name="Frisvad J.C."/>
            <person name="Nielsen K.L."/>
        </authorList>
    </citation>
    <scope>NUCLEOTIDE SEQUENCE</scope>
    <source>
        <strain evidence="3">IBT 19713</strain>
    </source>
</reference>
<dbReference type="SUPFAM" id="SSF51735">
    <property type="entry name" value="NAD(P)-binding Rossmann-fold domains"/>
    <property type="match status" value="1"/>
</dbReference>
<dbReference type="GeneID" id="83198037"/>
<dbReference type="PANTHER" id="PTHR43669">
    <property type="entry name" value="5-KETO-D-GLUCONATE 5-REDUCTASE"/>
    <property type="match status" value="1"/>
</dbReference>
<dbReference type="Gene3D" id="3.40.50.720">
    <property type="entry name" value="NAD(P)-binding Rossmann-like Domain"/>
    <property type="match status" value="1"/>
</dbReference>
<reference evidence="3" key="1">
    <citation type="submission" date="2022-11" db="EMBL/GenBank/DDBJ databases">
        <authorList>
            <person name="Petersen C."/>
        </authorList>
    </citation>
    <scope>NUCLEOTIDE SEQUENCE</scope>
    <source>
        <strain evidence="3">IBT 19713</strain>
    </source>
</reference>
<accession>A0A9W9PGI9</accession>
<sequence>MSAASKVILIFGAGPRVGAGIADAFASNGYKIALASRTPNAQTDGLHRIHIPCDLSDPASVPGAFSKTRELLGVPSVVVYNAYGGNPTDYRDPLALPVDVFARNLTINTTSVYAAAQQARECFAELPSSAARAFIYTGNSLNERICAPLMDLGVGKTATAHLIEYLAEAYALRGFKFYYADQRKADGSPMWAGLDAEAHGKFYLELAEGEQSQGQWQQTFVKGGGV</sequence>
<dbReference type="CDD" id="cd05233">
    <property type="entry name" value="SDR_c"/>
    <property type="match status" value="1"/>
</dbReference>
<keyword evidence="2" id="KW-0560">Oxidoreductase</keyword>
<dbReference type="InterPro" id="IPR002347">
    <property type="entry name" value="SDR_fam"/>
</dbReference>
<dbReference type="AlphaFoldDB" id="A0A9W9PGI9"/>
<evidence type="ECO:0000313" key="4">
    <source>
        <dbReference type="Proteomes" id="UP001150941"/>
    </source>
</evidence>
<dbReference type="Proteomes" id="UP001150941">
    <property type="component" value="Unassembled WGS sequence"/>
</dbReference>
<name>A0A9W9PGI9_9EURO</name>
<dbReference type="RefSeq" id="XP_058333875.1">
    <property type="nucleotide sequence ID" value="XM_058470734.1"/>
</dbReference>
<organism evidence="3 4">
    <name type="scientific">Penicillium chermesinum</name>
    <dbReference type="NCBI Taxonomy" id="63820"/>
    <lineage>
        <taxon>Eukaryota</taxon>
        <taxon>Fungi</taxon>
        <taxon>Dikarya</taxon>
        <taxon>Ascomycota</taxon>
        <taxon>Pezizomycotina</taxon>
        <taxon>Eurotiomycetes</taxon>
        <taxon>Eurotiomycetidae</taxon>
        <taxon>Eurotiales</taxon>
        <taxon>Aspergillaceae</taxon>
        <taxon>Penicillium</taxon>
    </lineage>
</organism>
<proteinExistence type="inferred from homology"/>
<keyword evidence="4" id="KW-1185">Reference proteome</keyword>
<gene>
    <name evidence="3" type="ORF">N7468_001437</name>
</gene>
<evidence type="ECO:0000256" key="1">
    <source>
        <dbReference type="ARBA" id="ARBA00006484"/>
    </source>
</evidence>
<dbReference type="Pfam" id="PF13561">
    <property type="entry name" value="adh_short_C2"/>
    <property type="match status" value="1"/>
</dbReference>
<dbReference type="GO" id="GO:0016491">
    <property type="term" value="F:oxidoreductase activity"/>
    <property type="evidence" value="ECO:0007669"/>
    <property type="project" value="UniProtKB-KW"/>
</dbReference>
<comment type="caution">
    <text evidence="3">The sequence shown here is derived from an EMBL/GenBank/DDBJ whole genome shotgun (WGS) entry which is preliminary data.</text>
</comment>
<comment type="similarity">
    <text evidence="1">Belongs to the short-chain dehydrogenases/reductases (SDR) family.</text>
</comment>